<name>A0ACC5RBQ6_9HYPH</name>
<protein>
    <submittedName>
        <fullName evidence="1">ABC transporter permease</fullName>
    </submittedName>
</protein>
<sequence>MSASGTTNTTRRSSLFAWALALPMPVWQTLFFVAALLFLVVMSFWSVQNFRVTPDFTFDNWAKIYSAGYFRVTYVRTVLYALLAATLASLIAFPCAYGLAFKASPLMRRIVVASLIMPYFTSYLVRANSWKILLTDQGVINSVLGTVGLGPLPMTSNLFAVMIGYLTLILPIVILLQYFSLANVDRRLIEAAHNLRCGRVRTVFQVIIPSARTGLILAATFAFILSFGDFVSPSFLGNNKPPTLSVLMVDAVKSGSQWPRAAVVALTMVATLLLVAFLAMNFAYGEKRKRS</sequence>
<comment type="caution">
    <text evidence="1">The sequence shown here is derived from an EMBL/GenBank/DDBJ whole genome shotgun (WGS) entry which is preliminary data.</text>
</comment>
<gene>
    <name evidence="1" type="ORF">JHL16_25925</name>
</gene>
<dbReference type="EMBL" id="JAENHL010000008">
    <property type="protein sequence ID" value="MBK1869828.1"/>
    <property type="molecule type" value="Genomic_DNA"/>
</dbReference>
<proteinExistence type="predicted"/>
<accession>A0ACC5RBQ6</accession>
<keyword evidence="2" id="KW-1185">Reference proteome</keyword>
<organism evidence="1 2">
    <name type="scientific">Taklimakanibacter albus</name>
    <dbReference type="NCBI Taxonomy" id="2800327"/>
    <lineage>
        <taxon>Bacteria</taxon>
        <taxon>Pseudomonadati</taxon>
        <taxon>Pseudomonadota</taxon>
        <taxon>Alphaproteobacteria</taxon>
        <taxon>Hyphomicrobiales</taxon>
        <taxon>Aestuariivirgaceae</taxon>
        <taxon>Taklimakanibacter</taxon>
    </lineage>
</organism>
<evidence type="ECO:0000313" key="1">
    <source>
        <dbReference type="EMBL" id="MBK1869828.1"/>
    </source>
</evidence>
<dbReference type="Proteomes" id="UP000616151">
    <property type="component" value="Unassembled WGS sequence"/>
</dbReference>
<reference evidence="1" key="1">
    <citation type="submission" date="2021-01" db="EMBL/GenBank/DDBJ databases">
        <authorList>
            <person name="Sun Q."/>
        </authorList>
    </citation>
    <scope>NUCLEOTIDE SEQUENCE</scope>
    <source>
        <strain evidence="1">YIM B02566</strain>
    </source>
</reference>
<evidence type="ECO:0000313" key="2">
    <source>
        <dbReference type="Proteomes" id="UP000616151"/>
    </source>
</evidence>